<accession>K8EJQ6</accession>
<evidence type="ECO:0000313" key="1">
    <source>
        <dbReference type="EMBL" id="CCO12093.2"/>
    </source>
</evidence>
<dbReference type="EMBL" id="HE999757">
    <property type="protein sequence ID" value="CCO12093.2"/>
    <property type="molecule type" value="Genomic_DNA"/>
</dbReference>
<organism evidence="1 2">
    <name type="scientific">Carnobacterium maltaromaticum LMA28</name>
    <dbReference type="NCBI Taxonomy" id="1234679"/>
    <lineage>
        <taxon>Bacteria</taxon>
        <taxon>Bacillati</taxon>
        <taxon>Bacillota</taxon>
        <taxon>Bacilli</taxon>
        <taxon>Lactobacillales</taxon>
        <taxon>Carnobacteriaceae</taxon>
        <taxon>Carnobacterium</taxon>
    </lineage>
</organism>
<proteinExistence type="predicted"/>
<gene>
    <name evidence="1" type="ORF">BN424_2654</name>
</gene>
<dbReference type="KEGG" id="cml:BN424_2654"/>
<dbReference type="AlphaFoldDB" id="K8EJQ6"/>
<dbReference type="RefSeq" id="WP_015077147.1">
    <property type="nucleotide sequence ID" value="NC_019425.2"/>
</dbReference>
<name>K8EJQ6_CARML</name>
<reference evidence="2" key="1">
    <citation type="journal article" date="2013" name="Genome Announc.">
        <title>Complete Chromosome Sequence of Carnobacterium maltaromaticum LMA 28.</title>
        <authorList>
            <person name="Cailliez-Grimal C."/>
            <person name="Chaillou S."/>
            <person name="Anba-Mondoloni J."/>
            <person name="Loux V."/>
            <person name="Afzal M.I."/>
            <person name="Rahman A."/>
            <person name="Kergourlay G."/>
            <person name="Champomier-Verges M.C."/>
            <person name="Zagorec M."/>
            <person name="Dalgaard P."/>
            <person name="Leisner J.J."/>
            <person name="Prevost H."/>
            <person name="Revol-Junelles A.M."/>
            <person name="Borges F."/>
        </authorList>
    </citation>
    <scope>NUCLEOTIDE SEQUENCE</scope>
    <source>
        <strain evidence="2">LMA28</strain>
    </source>
</reference>
<keyword evidence="2" id="KW-1185">Reference proteome</keyword>
<protein>
    <submittedName>
        <fullName evidence="1">Uncharacterized protein</fullName>
    </submittedName>
</protein>
<sequence length="117" mass="13770">MIKTKPEALKELKYLCSLIQLNLETLVESTSLDIPSSPNIKKKELASISSLLDSYHDACKIILTTWETNRVNEIDSYLFKANFFWLSYQKYYENTTQDKLNRLKDLFDALKIHYKKI</sequence>
<dbReference type="Proteomes" id="UP000000212">
    <property type="component" value="Chromosome"/>
</dbReference>
<evidence type="ECO:0000313" key="2">
    <source>
        <dbReference type="Proteomes" id="UP000000212"/>
    </source>
</evidence>
<dbReference type="HOGENOM" id="CLU_2080531_0_0_9"/>